<dbReference type="RefSeq" id="WP_315731612.1">
    <property type="nucleotide sequence ID" value="NZ_JAVYII010000002.1"/>
</dbReference>
<keyword evidence="12" id="KW-1185">Reference proteome</keyword>
<comment type="catalytic activity">
    <reaction evidence="8">
        <text>fluoride(in) = fluoride(out)</text>
        <dbReference type="Rhea" id="RHEA:76159"/>
        <dbReference type="ChEBI" id="CHEBI:17051"/>
    </reaction>
    <physiologicalReaction direction="left-to-right" evidence="8">
        <dbReference type="Rhea" id="RHEA:76160"/>
    </physiologicalReaction>
</comment>
<gene>
    <name evidence="10" type="primary">fluC</name>
    <name evidence="10" type="synonym">crcB</name>
    <name evidence="11" type="ORF">RDV89_04245</name>
</gene>
<feature type="transmembrane region" description="Helical" evidence="10">
    <location>
        <begin position="43"/>
        <end position="64"/>
    </location>
</feature>
<keyword evidence="3 10" id="KW-0812">Transmembrane</keyword>
<evidence type="ECO:0000256" key="7">
    <source>
        <dbReference type="ARBA" id="ARBA00035120"/>
    </source>
</evidence>
<comment type="function">
    <text evidence="9 10">Fluoride-specific ion channel. Important for reducing fluoride concentration in the cell, thus reducing its toxicity.</text>
</comment>
<comment type="activity regulation">
    <text evidence="10">Na(+) is not transported, but it plays an essential structural role and its presence is essential for fluoride channel function.</text>
</comment>
<evidence type="ECO:0000256" key="6">
    <source>
        <dbReference type="ARBA" id="ARBA00023303"/>
    </source>
</evidence>
<keyword evidence="10" id="KW-0915">Sodium</keyword>
<dbReference type="InterPro" id="IPR003691">
    <property type="entry name" value="FluC"/>
</dbReference>
<dbReference type="Pfam" id="PF02537">
    <property type="entry name" value="CRCB"/>
    <property type="match status" value="1"/>
</dbReference>
<reference evidence="11 12" key="1">
    <citation type="submission" date="2023-08" db="EMBL/GenBank/DDBJ databases">
        <title>Nocardioides seae sp. nov., a bacterium isolated from a soil.</title>
        <authorList>
            <person name="Wang X."/>
        </authorList>
    </citation>
    <scope>NUCLEOTIDE SEQUENCE [LARGE SCALE GENOMIC DNA]</scope>
    <source>
        <strain evidence="11 12">YZH12</strain>
    </source>
</reference>
<evidence type="ECO:0000256" key="10">
    <source>
        <dbReference type="HAMAP-Rule" id="MF_00454"/>
    </source>
</evidence>
<sequence>MAVGTRGILPAEVALVALGGAAGTAARVGAVLAVPDAGGLPTTVAAVNVVGSLLLGLLVGLLVARGDDTGPRRRTRLLLGVGVLGGFTTYSTFAVDVAVLLGERPGAGLAYALGCLVAGWLAALAGLLGGRALAGRSA</sequence>
<evidence type="ECO:0000313" key="11">
    <source>
        <dbReference type="EMBL" id="MDT9592262.1"/>
    </source>
</evidence>
<comment type="similarity">
    <text evidence="7 10">Belongs to the fluoride channel Fluc/FEX (TC 1.A.43) family.</text>
</comment>
<proteinExistence type="inferred from homology"/>
<evidence type="ECO:0000313" key="12">
    <source>
        <dbReference type="Proteomes" id="UP001268542"/>
    </source>
</evidence>
<accession>A0ABU3PSP6</accession>
<feature type="transmembrane region" description="Helical" evidence="10">
    <location>
        <begin position="76"/>
        <end position="102"/>
    </location>
</feature>
<evidence type="ECO:0000256" key="8">
    <source>
        <dbReference type="ARBA" id="ARBA00035585"/>
    </source>
</evidence>
<evidence type="ECO:0000256" key="2">
    <source>
        <dbReference type="ARBA" id="ARBA00022475"/>
    </source>
</evidence>
<keyword evidence="10" id="KW-0813">Transport</keyword>
<organism evidence="11 12">
    <name type="scientific">Nocardioides imazamoxiresistens</name>
    <dbReference type="NCBI Taxonomy" id="3231893"/>
    <lineage>
        <taxon>Bacteria</taxon>
        <taxon>Bacillati</taxon>
        <taxon>Actinomycetota</taxon>
        <taxon>Actinomycetes</taxon>
        <taxon>Propionibacteriales</taxon>
        <taxon>Nocardioidaceae</taxon>
        <taxon>Nocardioides</taxon>
    </lineage>
</organism>
<keyword evidence="2 10" id="KW-1003">Cell membrane</keyword>
<keyword evidence="6 10" id="KW-0407">Ion channel</keyword>
<keyword evidence="4 10" id="KW-1133">Transmembrane helix</keyword>
<evidence type="ECO:0000256" key="9">
    <source>
        <dbReference type="ARBA" id="ARBA00049940"/>
    </source>
</evidence>
<keyword evidence="10" id="KW-0406">Ion transport</keyword>
<keyword evidence="5 10" id="KW-0472">Membrane</keyword>
<evidence type="ECO:0000256" key="1">
    <source>
        <dbReference type="ARBA" id="ARBA00004651"/>
    </source>
</evidence>
<protein>
    <recommendedName>
        <fullName evidence="10">Fluoride-specific ion channel FluC</fullName>
    </recommendedName>
</protein>
<comment type="subcellular location">
    <subcellularLocation>
        <location evidence="1 10">Cell membrane</location>
        <topology evidence="1 10">Multi-pass membrane protein</topology>
    </subcellularLocation>
</comment>
<dbReference type="EMBL" id="JAVYII010000002">
    <property type="protein sequence ID" value="MDT9592262.1"/>
    <property type="molecule type" value="Genomic_DNA"/>
</dbReference>
<comment type="caution">
    <text evidence="11">The sequence shown here is derived from an EMBL/GenBank/DDBJ whole genome shotgun (WGS) entry which is preliminary data.</text>
</comment>
<evidence type="ECO:0000256" key="5">
    <source>
        <dbReference type="ARBA" id="ARBA00023136"/>
    </source>
</evidence>
<name>A0ABU3PSP6_9ACTN</name>
<feature type="transmembrane region" description="Helical" evidence="10">
    <location>
        <begin position="108"/>
        <end position="128"/>
    </location>
</feature>
<feature type="binding site" evidence="10">
    <location>
        <position position="85"/>
    </location>
    <ligand>
        <name>Na(+)</name>
        <dbReference type="ChEBI" id="CHEBI:29101"/>
        <note>structural</note>
    </ligand>
</feature>
<dbReference type="HAMAP" id="MF_00454">
    <property type="entry name" value="FluC"/>
    <property type="match status" value="1"/>
</dbReference>
<feature type="binding site" evidence="10">
    <location>
        <position position="88"/>
    </location>
    <ligand>
        <name>Na(+)</name>
        <dbReference type="ChEBI" id="CHEBI:29101"/>
        <note>structural</note>
    </ligand>
</feature>
<dbReference type="Proteomes" id="UP001268542">
    <property type="component" value="Unassembled WGS sequence"/>
</dbReference>
<keyword evidence="10" id="KW-0479">Metal-binding</keyword>
<evidence type="ECO:0000256" key="3">
    <source>
        <dbReference type="ARBA" id="ARBA00022692"/>
    </source>
</evidence>
<evidence type="ECO:0000256" key="4">
    <source>
        <dbReference type="ARBA" id="ARBA00022989"/>
    </source>
</evidence>